<proteinExistence type="predicted"/>
<comment type="caution">
    <text evidence="2">The sequence shown here is derived from an EMBL/GenBank/DDBJ whole genome shotgun (WGS) entry which is preliminary data.</text>
</comment>
<dbReference type="RefSeq" id="WP_130447043.1">
    <property type="nucleotide sequence ID" value="NZ_SHKR01000014.1"/>
</dbReference>
<name>A0A4Q7WRH1_9ACTN</name>
<evidence type="ECO:0008006" key="4">
    <source>
        <dbReference type="Google" id="ProtNLM"/>
    </source>
</evidence>
<reference evidence="2 3" key="1">
    <citation type="journal article" date="2015" name="Stand. Genomic Sci.">
        <title>Genomic Encyclopedia of Bacterial and Archaeal Type Strains, Phase III: the genomes of soil and plant-associated and newly described type strains.</title>
        <authorList>
            <person name="Whitman W.B."/>
            <person name="Woyke T."/>
            <person name="Klenk H.P."/>
            <person name="Zhou Y."/>
            <person name="Lilburn T.G."/>
            <person name="Beck B.J."/>
            <person name="De Vos P."/>
            <person name="Vandamme P."/>
            <person name="Eisen J.A."/>
            <person name="Garrity G."/>
            <person name="Hugenholtz P."/>
            <person name="Kyrpides N.C."/>
        </authorList>
    </citation>
    <scope>NUCLEOTIDE SEQUENCE [LARGE SCALE GENOMIC DNA]</scope>
    <source>
        <strain evidence="2 3">VKM Ac-2540</strain>
    </source>
</reference>
<dbReference type="OrthoDB" id="3732358at2"/>
<sequence>MARKYADATTRFHESYEVDKKTKCWLWACSLDTNGYGRLRNNDGRLVSARRFALIEIAGKFIPPGYSATQICTGGRQCVNPDHLTSVSGSVIAAKRPGYGGSRSAVDPAARRQS</sequence>
<feature type="region of interest" description="Disordered" evidence="1">
    <location>
        <begin position="95"/>
        <end position="114"/>
    </location>
</feature>
<evidence type="ECO:0000313" key="2">
    <source>
        <dbReference type="EMBL" id="RZU12453.1"/>
    </source>
</evidence>
<accession>A0A4Q7WRH1</accession>
<protein>
    <recommendedName>
        <fullName evidence="4">HNH endonuclease</fullName>
    </recommendedName>
</protein>
<gene>
    <name evidence="2" type="ORF">EV645_5723</name>
</gene>
<dbReference type="EMBL" id="SHKR01000014">
    <property type="protein sequence ID" value="RZU12453.1"/>
    <property type="molecule type" value="Genomic_DNA"/>
</dbReference>
<dbReference type="SUPFAM" id="SSF54060">
    <property type="entry name" value="His-Me finger endonucleases"/>
    <property type="match status" value="1"/>
</dbReference>
<keyword evidence="3" id="KW-1185">Reference proteome</keyword>
<organism evidence="2 3">
    <name type="scientific">Kribbella rubisoli</name>
    <dbReference type="NCBI Taxonomy" id="3075929"/>
    <lineage>
        <taxon>Bacteria</taxon>
        <taxon>Bacillati</taxon>
        <taxon>Actinomycetota</taxon>
        <taxon>Actinomycetes</taxon>
        <taxon>Propionibacteriales</taxon>
        <taxon>Kribbellaceae</taxon>
        <taxon>Kribbella</taxon>
    </lineage>
</organism>
<dbReference type="Proteomes" id="UP000292027">
    <property type="component" value="Unassembled WGS sequence"/>
</dbReference>
<dbReference type="InterPro" id="IPR044925">
    <property type="entry name" value="His-Me_finger_sf"/>
</dbReference>
<evidence type="ECO:0000256" key="1">
    <source>
        <dbReference type="SAM" id="MobiDB-lite"/>
    </source>
</evidence>
<evidence type="ECO:0000313" key="3">
    <source>
        <dbReference type="Proteomes" id="UP000292027"/>
    </source>
</evidence>
<dbReference type="AlphaFoldDB" id="A0A4Q7WRH1"/>